<organism evidence="2">
    <name type="scientific">hydrothermal vent metagenome</name>
    <dbReference type="NCBI Taxonomy" id="652676"/>
    <lineage>
        <taxon>unclassified sequences</taxon>
        <taxon>metagenomes</taxon>
        <taxon>ecological metagenomes</taxon>
    </lineage>
</organism>
<accession>A0A3B1BSG8</accession>
<dbReference type="PROSITE" id="PS51257">
    <property type="entry name" value="PROKAR_LIPOPROTEIN"/>
    <property type="match status" value="1"/>
</dbReference>
<feature type="compositionally biased region" description="Low complexity" evidence="1">
    <location>
        <begin position="254"/>
        <end position="305"/>
    </location>
</feature>
<dbReference type="EMBL" id="UOFZ01000127">
    <property type="protein sequence ID" value="VAX13610.1"/>
    <property type="molecule type" value="Genomic_DNA"/>
</dbReference>
<evidence type="ECO:0008006" key="3">
    <source>
        <dbReference type="Google" id="ProtNLM"/>
    </source>
</evidence>
<feature type="region of interest" description="Disordered" evidence="1">
    <location>
        <begin position="243"/>
        <end position="305"/>
    </location>
</feature>
<proteinExistence type="predicted"/>
<reference evidence="2" key="1">
    <citation type="submission" date="2018-06" db="EMBL/GenBank/DDBJ databases">
        <authorList>
            <person name="Zhirakovskaya E."/>
        </authorList>
    </citation>
    <scope>NUCLEOTIDE SEQUENCE</scope>
</reference>
<sequence>MKTTNPGILKHLFWLWILSALLLSACGNRFEDQLRENYKIVQTNLQYLKNQLDTKQLSNALLIEKYANALIRQKPDYSNIANLMKKEATSQGKAYTALSKRLAAVNLSPTNTEQASASLQELQLINSAADIFEFNNSLADVVNTLASLSDGKLPLINVPASQKASAQQANALIGNPSYGSWRQDNSGRSFWEWYGMYSLFNNVFGRHTYYNSWSSRPHYSYYNNYGRNRWGSSADINRNHNLSRRYPSRYNKPSAAARTRYARGSSRSSSYGGGYNKSSSSRYSAYGSSSRSSSFTSSRGFRGGK</sequence>
<evidence type="ECO:0000313" key="2">
    <source>
        <dbReference type="EMBL" id="VAX13610.1"/>
    </source>
</evidence>
<protein>
    <recommendedName>
        <fullName evidence="3">Lipoprotein</fullName>
    </recommendedName>
</protein>
<name>A0A3B1BSG8_9ZZZZ</name>
<gene>
    <name evidence="2" type="ORF">MNBD_GAMMA24-1636</name>
</gene>
<dbReference type="AlphaFoldDB" id="A0A3B1BSG8"/>
<evidence type="ECO:0000256" key="1">
    <source>
        <dbReference type="SAM" id="MobiDB-lite"/>
    </source>
</evidence>